<dbReference type="InterPro" id="IPR052360">
    <property type="entry name" value="Transcr_Regulatory_Proteins"/>
</dbReference>
<dbReference type="GO" id="GO:0008270">
    <property type="term" value="F:zinc ion binding"/>
    <property type="evidence" value="ECO:0007669"/>
    <property type="project" value="InterPro"/>
</dbReference>
<name>A0A9W9VPS1_9EURO</name>
<dbReference type="PROSITE" id="PS50048">
    <property type="entry name" value="ZN2_CY6_FUNGAL_2"/>
    <property type="match status" value="1"/>
</dbReference>
<dbReference type="SUPFAM" id="SSF57701">
    <property type="entry name" value="Zn2/Cys6 DNA-binding domain"/>
    <property type="match status" value="1"/>
</dbReference>
<sequence length="643" mass="73421">MTEKRRRRTGCLTCRTRRVKCDERKPDCERCEVANIECSGYAEKRRLKTRPPGQSTTTTEAHNGVASPPASLVNHEYLQPKTREDGLPLMALPVNPNPFQRPHSRARDMLGYHQYLYRTSTILFAPKSFHFWRDYLCEAAWETEWVFDAIVALGSMHRATLLLSKQGGSDHDRGLDTKISAIQTYIRALEGVSREINQKKNPTPLAVGVLIIMAYIECLSGNIPAAIRHTQVTQYYSHSMQSHDNHPTSHFILPVESSLRDLELICRIVRPFPSPLEPNFLSNAEKLTVNLPASFFELGASSSSILIQQLLEFTSADLDLKHVIWCVYAAHYKTTSKDKILAFLQALDDWKTYNSTLFQTLKADDSQSDFDEFSYQGLGKFPLPPLPHKHTSWESCLVLALYSFYKARLLWALCLLGDQDRKIELDSYFHVYELLRYTRTALTISHRSSSLSMIMCENLRIGFSPLLYLAGRCCPSAPWLRWIIQELENVGPEGLFHNKQFAATLDLLLSLEELKTRDLHFSSDGASFVHPSMRTIAVFIPDIDGRSFEAYYGRLRGSSSENDNDTQFALSKVAHWLDATNDSEPSIDDYEIYPQPFSPNWLMEQPIVKKWLDWSCVTEFDLNQVIQDHIAGNRHLLEIGVEA</sequence>
<gene>
    <name evidence="9" type="ORF">N7509_009541</name>
</gene>
<protein>
    <recommendedName>
        <fullName evidence="8">Zn(2)-C6 fungal-type domain-containing protein</fullName>
    </recommendedName>
</protein>
<dbReference type="PANTHER" id="PTHR36206:SF13">
    <property type="entry name" value="TRANSCRIPTIONAL REGULATORY PROTEIN MOC3"/>
    <property type="match status" value="1"/>
</dbReference>
<keyword evidence="4" id="KW-0238">DNA-binding</keyword>
<dbReference type="CDD" id="cd00067">
    <property type="entry name" value="GAL4"/>
    <property type="match status" value="1"/>
</dbReference>
<keyword evidence="1" id="KW-0479">Metal-binding</keyword>
<keyword evidence="2" id="KW-0862">Zinc</keyword>
<reference evidence="9" key="1">
    <citation type="submission" date="2022-12" db="EMBL/GenBank/DDBJ databases">
        <authorList>
            <person name="Petersen C."/>
        </authorList>
    </citation>
    <scope>NUCLEOTIDE SEQUENCE</scope>
    <source>
        <strain evidence="9">IBT 29677</strain>
    </source>
</reference>
<reference evidence="9" key="2">
    <citation type="journal article" date="2023" name="IMA Fungus">
        <title>Comparative genomic study of the Penicillium genus elucidates a diverse pangenome and 15 lateral gene transfer events.</title>
        <authorList>
            <person name="Petersen C."/>
            <person name="Sorensen T."/>
            <person name="Nielsen M.R."/>
            <person name="Sondergaard T.E."/>
            <person name="Sorensen J.L."/>
            <person name="Fitzpatrick D.A."/>
            <person name="Frisvad J.C."/>
            <person name="Nielsen K.L."/>
        </authorList>
    </citation>
    <scope>NUCLEOTIDE SEQUENCE</scope>
    <source>
        <strain evidence="9">IBT 29677</strain>
    </source>
</reference>
<dbReference type="PROSITE" id="PS00463">
    <property type="entry name" value="ZN2_CY6_FUNGAL_1"/>
    <property type="match status" value="1"/>
</dbReference>
<dbReference type="GO" id="GO:0000981">
    <property type="term" value="F:DNA-binding transcription factor activity, RNA polymerase II-specific"/>
    <property type="evidence" value="ECO:0007669"/>
    <property type="project" value="InterPro"/>
</dbReference>
<evidence type="ECO:0000256" key="2">
    <source>
        <dbReference type="ARBA" id="ARBA00022833"/>
    </source>
</evidence>
<dbReference type="SMART" id="SM00066">
    <property type="entry name" value="GAL4"/>
    <property type="match status" value="1"/>
</dbReference>
<evidence type="ECO:0000313" key="10">
    <source>
        <dbReference type="Proteomes" id="UP001147747"/>
    </source>
</evidence>
<evidence type="ECO:0000256" key="3">
    <source>
        <dbReference type="ARBA" id="ARBA00023015"/>
    </source>
</evidence>
<accession>A0A9W9VPS1</accession>
<evidence type="ECO:0000256" key="7">
    <source>
        <dbReference type="SAM" id="MobiDB-lite"/>
    </source>
</evidence>
<dbReference type="InterPro" id="IPR036864">
    <property type="entry name" value="Zn2-C6_fun-type_DNA-bd_sf"/>
</dbReference>
<evidence type="ECO:0000256" key="4">
    <source>
        <dbReference type="ARBA" id="ARBA00023125"/>
    </source>
</evidence>
<evidence type="ECO:0000256" key="5">
    <source>
        <dbReference type="ARBA" id="ARBA00023163"/>
    </source>
</evidence>
<feature type="region of interest" description="Disordered" evidence="7">
    <location>
        <begin position="47"/>
        <end position="72"/>
    </location>
</feature>
<dbReference type="Pfam" id="PF11951">
    <property type="entry name" value="Fungal_trans_2"/>
    <property type="match status" value="1"/>
</dbReference>
<dbReference type="GO" id="GO:0003677">
    <property type="term" value="F:DNA binding"/>
    <property type="evidence" value="ECO:0007669"/>
    <property type="project" value="UniProtKB-KW"/>
</dbReference>
<proteinExistence type="predicted"/>
<evidence type="ECO:0000259" key="8">
    <source>
        <dbReference type="PROSITE" id="PS50048"/>
    </source>
</evidence>
<dbReference type="EMBL" id="JAPZBU010000009">
    <property type="protein sequence ID" value="KAJ5387000.1"/>
    <property type="molecule type" value="Genomic_DNA"/>
</dbReference>
<keyword evidence="10" id="KW-1185">Reference proteome</keyword>
<evidence type="ECO:0000256" key="1">
    <source>
        <dbReference type="ARBA" id="ARBA00022723"/>
    </source>
</evidence>
<dbReference type="Pfam" id="PF00172">
    <property type="entry name" value="Zn_clus"/>
    <property type="match status" value="1"/>
</dbReference>
<dbReference type="Proteomes" id="UP001147747">
    <property type="component" value="Unassembled WGS sequence"/>
</dbReference>
<comment type="caution">
    <text evidence="9">The sequence shown here is derived from an EMBL/GenBank/DDBJ whole genome shotgun (WGS) entry which is preliminary data.</text>
</comment>
<organism evidence="9 10">
    <name type="scientific">Penicillium cosmopolitanum</name>
    <dbReference type="NCBI Taxonomy" id="1131564"/>
    <lineage>
        <taxon>Eukaryota</taxon>
        <taxon>Fungi</taxon>
        <taxon>Dikarya</taxon>
        <taxon>Ascomycota</taxon>
        <taxon>Pezizomycotina</taxon>
        <taxon>Eurotiomycetes</taxon>
        <taxon>Eurotiomycetidae</taxon>
        <taxon>Eurotiales</taxon>
        <taxon>Aspergillaceae</taxon>
        <taxon>Penicillium</taxon>
    </lineage>
</organism>
<keyword evidence="5" id="KW-0804">Transcription</keyword>
<evidence type="ECO:0000256" key="6">
    <source>
        <dbReference type="ARBA" id="ARBA00023242"/>
    </source>
</evidence>
<dbReference type="AlphaFoldDB" id="A0A9W9VPS1"/>
<keyword evidence="6" id="KW-0539">Nucleus</keyword>
<evidence type="ECO:0000313" key="9">
    <source>
        <dbReference type="EMBL" id="KAJ5387000.1"/>
    </source>
</evidence>
<dbReference type="OrthoDB" id="5130013at2759"/>
<dbReference type="PANTHER" id="PTHR36206">
    <property type="entry name" value="ASPERCRYPTIN BIOSYNTHESIS CLUSTER-SPECIFIC TRANSCRIPTION REGULATOR ATNN-RELATED"/>
    <property type="match status" value="1"/>
</dbReference>
<feature type="compositionally biased region" description="Polar residues" evidence="7">
    <location>
        <begin position="52"/>
        <end position="61"/>
    </location>
</feature>
<dbReference type="RefSeq" id="XP_056484798.1">
    <property type="nucleotide sequence ID" value="XM_056634178.1"/>
</dbReference>
<dbReference type="Gene3D" id="4.10.240.10">
    <property type="entry name" value="Zn(2)-C6 fungal-type DNA-binding domain"/>
    <property type="match status" value="1"/>
</dbReference>
<dbReference type="InterPro" id="IPR001138">
    <property type="entry name" value="Zn2Cys6_DnaBD"/>
</dbReference>
<feature type="domain" description="Zn(2)-C6 fungal-type" evidence="8">
    <location>
        <begin position="10"/>
        <end position="39"/>
    </location>
</feature>
<keyword evidence="3" id="KW-0805">Transcription regulation</keyword>
<dbReference type="GeneID" id="81373158"/>
<dbReference type="InterPro" id="IPR021858">
    <property type="entry name" value="Fun_TF"/>
</dbReference>